<accession>E9GUV1</accession>
<evidence type="ECO:0000313" key="2">
    <source>
        <dbReference type="Proteomes" id="UP000000305"/>
    </source>
</evidence>
<dbReference type="Proteomes" id="UP000000305">
    <property type="component" value="Unassembled WGS sequence"/>
</dbReference>
<reference evidence="1 2" key="1">
    <citation type="journal article" date="2011" name="Science">
        <title>The ecoresponsive genome of Daphnia pulex.</title>
        <authorList>
            <person name="Colbourne J.K."/>
            <person name="Pfrender M.E."/>
            <person name="Gilbert D."/>
            <person name="Thomas W.K."/>
            <person name="Tucker A."/>
            <person name="Oakley T.H."/>
            <person name="Tokishita S."/>
            <person name="Aerts A."/>
            <person name="Arnold G.J."/>
            <person name="Basu M.K."/>
            <person name="Bauer D.J."/>
            <person name="Caceres C.E."/>
            <person name="Carmel L."/>
            <person name="Casola C."/>
            <person name="Choi J.H."/>
            <person name="Detter J.C."/>
            <person name="Dong Q."/>
            <person name="Dusheyko S."/>
            <person name="Eads B.D."/>
            <person name="Frohlich T."/>
            <person name="Geiler-Samerotte K.A."/>
            <person name="Gerlach D."/>
            <person name="Hatcher P."/>
            <person name="Jogdeo S."/>
            <person name="Krijgsveld J."/>
            <person name="Kriventseva E.V."/>
            <person name="Kultz D."/>
            <person name="Laforsch C."/>
            <person name="Lindquist E."/>
            <person name="Lopez J."/>
            <person name="Manak J.R."/>
            <person name="Muller J."/>
            <person name="Pangilinan J."/>
            <person name="Patwardhan R.P."/>
            <person name="Pitluck S."/>
            <person name="Pritham E.J."/>
            <person name="Rechtsteiner A."/>
            <person name="Rho M."/>
            <person name="Rogozin I.B."/>
            <person name="Sakarya O."/>
            <person name="Salamov A."/>
            <person name="Schaack S."/>
            <person name="Shapiro H."/>
            <person name="Shiga Y."/>
            <person name="Skalitzky C."/>
            <person name="Smith Z."/>
            <person name="Souvorov A."/>
            <person name="Sung W."/>
            <person name="Tang Z."/>
            <person name="Tsuchiya D."/>
            <person name="Tu H."/>
            <person name="Vos H."/>
            <person name="Wang M."/>
            <person name="Wolf Y.I."/>
            <person name="Yamagata H."/>
            <person name="Yamada T."/>
            <person name="Ye Y."/>
            <person name="Shaw J.R."/>
            <person name="Andrews J."/>
            <person name="Crease T.J."/>
            <person name="Tang H."/>
            <person name="Lucas S.M."/>
            <person name="Robertson H.M."/>
            <person name="Bork P."/>
            <person name="Koonin E.V."/>
            <person name="Zdobnov E.M."/>
            <person name="Grigoriev I.V."/>
            <person name="Lynch M."/>
            <person name="Boore J.L."/>
        </authorList>
    </citation>
    <scope>NUCLEOTIDE SEQUENCE [LARGE SCALE GENOMIC DNA]</scope>
</reference>
<dbReference type="AlphaFoldDB" id="E9GUV1"/>
<dbReference type="InParanoid" id="E9GUV1"/>
<dbReference type="HOGENOM" id="CLU_2888020_0_0_1"/>
<dbReference type="EMBL" id="GL732566">
    <property type="protein sequence ID" value="EFX76802.1"/>
    <property type="molecule type" value="Genomic_DNA"/>
</dbReference>
<protein>
    <submittedName>
        <fullName evidence="1">Uncharacterized protein</fullName>
    </submittedName>
</protein>
<evidence type="ECO:0000313" key="1">
    <source>
        <dbReference type="EMBL" id="EFX76802.1"/>
    </source>
</evidence>
<proteinExistence type="predicted"/>
<dbReference type="KEGG" id="dpx:DAPPUDRAFT_321998"/>
<name>E9GUV1_DAPPU</name>
<keyword evidence="2" id="KW-1185">Reference proteome</keyword>
<organism evidence="1 2">
    <name type="scientific">Daphnia pulex</name>
    <name type="common">Water flea</name>
    <dbReference type="NCBI Taxonomy" id="6669"/>
    <lineage>
        <taxon>Eukaryota</taxon>
        <taxon>Metazoa</taxon>
        <taxon>Ecdysozoa</taxon>
        <taxon>Arthropoda</taxon>
        <taxon>Crustacea</taxon>
        <taxon>Branchiopoda</taxon>
        <taxon>Diplostraca</taxon>
        <taxon>Cladocera</taxon>
        <taxon>Anomopoda</taxon>
        <taxon>Daphniidae</taxon>
        <taxon>Daphnia</taxon>
    </lineage>
</organism>
<gene>
    <name evidence="1" type="ORF">DAPPUDRAFT_321998</name>
</gene>
<sequence>MVNENGVFEDNIEILFAKVTAADVPRVICENACRRSYYKANSANVFTIGFDLETAKEDIKVSE</sequence>